<comment type="subunit">
    <text evidence="2">Monomer.</text>
</comment>
<dbReference type="Gene3D" id="1.20.1610.10">
    <property type="entry name" value="alpha-1,2-mannosidases domains"/>
    <property type="match status" value="1"/>
</dbReference>
<dbReference type="GO" id="GO:0006516">
    <property type="term" value="P:glycoprotein catabolic process"/>
    <property type="evidence" value="ECO:0007669"/>
    <property type="project" value="TreeGrafter"/>
</dbReference>
<organism evidence="6 7">
    <name type="scientific">Bacteroides xylanisolvens</name>
    <dbReference type="NCBI Taxonomy" id="371601"/>
    <lineage>
        <taxon>Bacteria</taxon>
        <taxon>Pseudomonadati</taxon>
        <taxon>Bacteroidota</taxon>
        <taxon>Bacteroidia</taxon>
        <taxon>Bacteroidales</taxon>
        <taxon>Bacteroidaceae</taxon>
        <taxon>Bacteroides</taxon>
    </lineage>
</organism>
<evidence type="ECO:0000313" key="6">
    <source>
        <dbReference type="EMBL" id="RGV03877.1"/>
    </source>
</evidence>
<dbReference type="PANTHER" id="PTHR12143">
    <property type="entry name" value="PEPTIDE N-GLYCANASE PNGASE -RELATED"/>
    <property type="match status" value="1"/>
</dbReference>
<dbReference type="Proteomes" id="UP000283369">
    <property type="component" value="Unassembled WGS sequence"/>
</dbReference>
<dbReference type="Gene3D" id="2.70.98.10">
    <property type="match status" value="1"/>
</dbReference>
<accession>A0A412VEK4</accession>
<dbReference type="NCBIfam" id="TIGR01180">
    <property type="entry name" value="aman2_put"/>
    <property type="match status" value="1"/>
</dbReference>
<feature type="domain" description="Glycosyl hydrolase family 92 N-terminal" evidence="5">
    <location>
        <begin position="20"/>
        <end position="243"/>
    </location>
</feature>
<feature type="domain" description="Glycosyl hydrolase family 92" evidence="4">
    <location>
        <begin position="249"/>
        <end position="696"/>
    </location>
</feature>
<keyword evidence="6" id="KW-0378">Hydrolase</keyword>
<evidence type="ECO:0000256" key="3">
    <source>
        <dbReference type="ARBA" id="ARBA00022837"/>
    </source>
</evidence>
<dbReference type="GO" id="GO:0005829">
    <property type="term" value="C:cytosol"/>
    <property type="evidence" value="ECO:0007669"/>
    <property type="project" value="TreeGrafter"/>
</dbReference>
<sequence>MKHLAECEAWKAIPGGVTQYVDPKIGSGGHGHVFVGANVPFSMVQLGPTSIPTDWDWCSGYHDSDNTVIGFSHTHLSGTGAGDLGDITVMPVIGDVTYTRGKASDQKSGLWSYADRSKEITHPGYYSVPLLRYNVLAELTATQRVGFHRYTFPDSQEAAIVIDLENGIGSDQVREVSMTVEGTDMVVGYRRSTGWASDQYVYFAAQFSKPFISFDLHGNSGRYGRASFSTAKGEQILLKIALSPVSVEGAKKNLSVELAEWDFDKTVAAANLAWNEELGKVRIHTASKSYLRIFYTALYHTMVAPSIYSDVNSSNTAYTTFSLWDTYRAAMPLMTILHPDRMPDIINSMLDIYDKQGRLPVWHLWGNETDCMVGNPAIPVVADAIVKGFKEIDMERAFTAIKMTANHDGRGGSLRKQYGYIPCDLFQEAIAYDMEYAIADAAVAAAANHLGKDDDYRLFTERSHSYRNYFDESTGFVRGKDSNGNWRTPFDPFASQHRADDYCEGNAWQYTWLVPHDINGLSECFGGRDKCIEKLDSLFVLSEIVGAGSSPDISGLIGQYAHGNEPGHHILYLYSMLDQPWKTAARVREVLTSLYHAAPDGLCGNEDVGQMSAWYVLSALGFYQVEPASARYWFGTPLFDRTEITVPGGKLVLIAKNNSILNKYIRKITLNGCEYTKPYISYTDIMAGGELVFEMGATPQQ</sequence>
<dbReference type="GO" id="GO:0030246">
    <property type="term" value="F:carbohydrate binding"/>
    <property type="evidence" value="ECO:0007669"/>
    <property type="project" value="InterPro"/>
</dbReference>
<gene>
    <name evidence="6" type="ORF">DWW25_24750</name>
</gene>
<evidence type="ECO:0000259" key="4">
    <source>
        <dbReference type="Pfam" id="PF07971"/>
    </source>
</evidence>
<dbReference type="EMBL" id="QRYV01000098">
    <property type="protein sequence ID" value="RGV03877.1"/>
    <property type="molecule type" value="Genomic_DNA"/>
</dbReference>
<dbReference type="Pfam" id="PF07971">
    <property type="entry name" value="Glyco_hydro_92"/>
    <property type="match status" value="1"/>
</dbReference>
<dbReference type="GO" id="GO:0000224">
    <property type="term" value="F:peptide-N4-(N-acetyl-beta-glucosaminyl)asparagine amidase activity"/>
    <property type="evidence" value="ECO:0007669"/>
    <property type="project" value="TreeGrafter"/>
</dbReference>
<comment type="cofactor">
    <cofactor evidence="1">
        <name>Ca(2+)</name>
        <dbReference type="ChEBI" id="CHEBI:29108"/>
    </cofactor>
</comment>
<dbReference type="InterPro" id="IPR008928">
    <property type="entry name" value="6-hairpin_glycosidase_sf"/>
</dbReference>
<dbReference type="Gene3D" id="1.20.1050.60">
    <property type="entry name" value="alpha-1,2-mannosidase"/>
    <property type="match status" value="1"/>
</dbReference>
<evidence type="ECO:0000313" key="7">
    <source>
        <dbReference type="Proteomes" id="UP000283369"/>
    </source>
</evidence>
<dbReference type="PANTHER" id="PTHR12143:SF39">
    <property type="entry name" value="SECRETED PROTEIN"/>
    <property type="match status" value="1"/>
</dbReference>
<dbReference type="Gene3D" id="3.30.2080.10">
    <property type="entry name" value="GH92 mannosidase domain"/>
    <property type="match status" value="1"/>
</dbReference>
<dbReference type="Pfam" id="PF17678">
    <property type="entry name" value="Glyco_hydro_92N"/>
    <property type="match status" value="1"/>
</dbReference>
<keyword evidence="3" id="KW-0106">Calcium</keyword>
<evidence type="ECO:0000256" key="1">
    <source>
        <dbReference type="ARBA" id="ARBA00001913"/>
    </source>
</evidence>
<dbReference type="FunFam" id="3.30.2080.10:FF:000001">
    <property type="entry name" value="Alpha-1,2-mannosidase subfamily"/>
    <property type="match status" value="1"/>
</dbReference>
<evidence type="ECO:0000259" key="5">
    <source>
        <dbReference type="Pfam" id="PF17678"/>
    </source>
</evidence>
<dbReference type="InterPro" id="IPR012939">
    <property type="entry name" value="Glyco_hydro_92"/>
</dbReference>
<evidence type="ECO:0000256" key="2">
    <source>
        <dbReference type="ARBA" id="ARBA00011245"/>
    </source>
</evidence>
<dbReference type="InterPro" id="IPR041371">
    <property type="entry name" value="GH92_N"/>
</dbReference>
<protein>
    <submittedName>
        <fullName evidence="6">Glycoside hydrolase family 92 protein</fullName>
    </submittedName>
</protein>
<dbReference type="InterPro" id="IPR050883">
    <property type="entry name" value="PNGase"/>
</dbReference>
<dbReference type="RefSeq" id="WP_117811784.1">
    <property type="nucleotide sequence ID" value="NZ_JAPNNX010000012.1"/>
</dbReference>
<dbReference type="InterPro" id="IPR014718">
    <property type="entry name" value="GH-type_carb-bd"/>
</dbReference>
<dbReference type="FunFam" id="1.20.1050.60:FF:000001">
    <property type="entry name" value="Putative alpha-1,2-mannosidase"/>
    <property type="match status" value="1"/>
</dbReference>
<name>A0A412VEK4_9BACE</name>
<dbReference type="SUPFAM" id="SSF48208">
    <property type="entry name" value="Six-hairpin glycosidases"/>
    <property type="match status" value="1"/>
</dbReference>
<reference evidence="6 7" key="1">
    <citation type="submission" date="2018-08" db="EMBL/GenBank/DDBJ databases">
        <title>A genome reference for cultivated species of the human gut microbiota.</title>
        <authorList>
            <person name="Zou Y."/>
            <person name="Xue W."/>
            <person name="Luo G."/>
        </authorList>
    </citation>
    <scope>NUCLEOTIDE SEQUENCE [LARGE SCALE GENOMIC DNA]</scope>
    <source>
        <strain evidence="6 7">AF14-7</strain>
    </source>
</reference>
<proteinExistence type="predicted"/>
<dbReference type="GO" id="GO:0005975">
    <property type="term" value="P:carbohydrate metabolic process"/>
    <property type="evidence" value="ECO:0007669"/>
    <property type="project" value="InterPro"/>
</dbReference>
<dbReference type="AlphaFoldDB" id="A0A412VEK4"/>
<comment type="caution">
    <text evidence="6">The sequence shown here is derived from an EMBL/GenBank/DDBJ whole genome shotgun (WGS) entry which is preliminary data.</text>
</comment>
<dbReference type="InterPro" id="IPR005887">
    <property type="entry name" value="GH92_a_mannosidase_put"/>
</dbReference>